<accession>A0A843WQQ2</accession>
<protein>
    <submittedName>
        <fullName evidence="1">Uncharacterized protein</fullName>
    </submittedName>
</protein>
<organism evidence="1 2">
    <name type="scientific">Colocasia esculenta</name>
    <name type="common">Wild taro</name>
    <name type="synonym">Arum esculentum</name>
    <dbReference type="NCBI Taxonomy" id="4460"/>
    <lineage>
        <taxon>Eukaryota</taxon>
        <taxon>Viridiplantae</taxon>
        <taxon>Streptophyta</taxon>
        <taxon>Embryophyta</taxon>
        <taxon>Tracheophyta</taxon>
        <taxon>Spermatophyta</taxon>
        <taxon>Magnoliopsida</taxon>
        <taxon>Liliopsida</taxon>
        <taxon>Araceae</taxon>
        <taxon>Aroideae</taxon>
        <taxon>Colocasieae</taxon>
        <taxon>Colocasia</taxon>
    </lineage>
</organism>
<dbReference type="Proteomes" id="UP000652761">
    <property type="component" value="Unassembled WGS sequence"/>
</dbReference>
<proteinExistence type="predicted"/>
<reference evidence="1" key="1">
    <citation type="submission" date="2017-07" db="EMBL/GenBank/DDBJ databases">
        <title>Taro Niue Genome Assembly and Annotation.</title>
        <authorList>
            <person name="Atibalentja N."/>
            <person name="Keating K."/>
            <person name="Fields C.J."/>
        </authorList>
    </citation>
    <scope>NUCLEOTIDE SEQUENCE</scope>
    <source>
        <strain evidence="1">Niue_2</strain>
        <tissue evidence="1">Leaf</tissue>
    </source>
</reference>
<evidence type="ECO:0000313" key="1">
    <source>
        <dbReference type="EMBL" id="MQM04970.1"/>
    </source>
</evidence>
<sequence length="19" mass="2303">MHYHNLKELKGSFPTSRRT</sequence>
<dbReference type="AlphaFoldDB" id="A0A843WQQ2"/>
<gene>
    <name evidence="1" type="ORF">Taro_037775</name>
</gene>
<evidence type="ECO:0000313" key="2">
    <source>
        <dbReference type="Proteomes" id="UP000652761"/>
    </source>
</evidence>
<dbReference type="EMBL" id="NMUH01003320">
    <property type="protein sequence ID" value="MQM04970.1"/>
    <property type="molecule type" value="Genomic_DNA"/>
</dbReference>
<keyword evidence="2" id="KW-1185">Reference proteome</keyword>
<comment type="caution">
    <text evidence="1">The sequence shown here is derived from an EMBL/GenBank/DDBJ whole genome shotgun (WGS) entry which is preliminary data.</text>
</comment>
<name>A0A843WQQ2_COLES</name>